<dbReference type="AlphaFoldDB" id="A0AA95GRE0"/>
<reference evidence="3" key="1">
    <citation type="submission" date="2023-04" db="EMBL/GenBank/DDBJ databases">
        <title>Genome dynamics across the evolutionary transition to endosymbiosis.</title>
        <authorList>
            <person name="Siozios S."/>
            <person name="Nadal-Jimenez P."/>
            <person name="Azagi T."/>
            <person name="Sprong H."/>
            <person name="Frost C.L."/>
            <person name="Parratt S.R."/>
            <person name="Taylor G."/>
            <person name="Brettell L."/>
            <person name="Lew K.C."/>
            <person name="Croft L."/>
            <person name="King K.C."/>
            <person name="Brockhurst M.A."/>
            <person name="Hypsa V."/>
            <person name="Novakova E."/>
            <person name="Darby A.C."/>
            <person name="Hurst G.D.D."/>
        </authorList>
    </citation>
    <scope>NUCLEOTIDE SEQUENCE</scope>
    <source>
        <strain evidence="3">APv</strain>
    </source>
</reference>
<evidence type="ECO:0000259" key="2">
    <source>
        <dbReference type="Pfam" id="PF13460"/>
    </source>
</evidence>
<sequence>MDKKRILVLGANGYIGQNLIPELIKQGHIITAATRRLDWVEAQNWPNTQCCYVDLLAPKTLNNIMTDIDIVYFLVHSMAANNNLIEQECLAAQNVKHVLEQSKVKQVIYLSALQHASCHSQHLIARKLTGEILRESKIPVTEIRAPIIIGAGSVPYEIIRDMTYNLLILTPPRWVRSKSCPIALKNMLYYLTQLIAHSTNQHRILDAGGPEYIDYQTLFKRFMRISGKYRPIIPLPIPIRLISIHFISLITSVSPLISKSLIQGLQYNLPANDQALKQLIPQKLLSVDEAVKQAFIDSHNAINKADWGSDPTLKTHWCTKYSYYPKDAGFTLTTTATSYTIWQIVQQIGGKRGYFYANILWQLRARIDDLMRNKVKYGRPKRETLYLGDMIDSWKVISIKPKHQLTLLFGMKAPGLGRLTFTIQDCGKHRTLDVRAWWHPAGFFGLIYWLIMTPIHRFIFKGMAQKINKIALKMNKND</sequence>
<dbReference type="Pfam" id="PF11066">
    <property type="entry name" value="DUF2867"/>
    <property type="match status" value="1"/>
</dbReference>
<dbReference type="Gene3D" id="3.40.50.720">
    <property type="entry name" value="NAD(P)-binding Rossmann-like Domain"/>
    <property type="match status" value="1"/>
</dbReference>
<dbReference type="InterPro" id="IPR021295">
    <property type="entry name" value="DUF2867"/>
</dbReference>
<proteinExistence type="predicted"/>
<keyword evidence="1" id="KW-1133">Transmembrane helix</keyword>
<dbReference type="Proteomes" id="UP001177595">
    <property type="component" value="Chromosome"/>
</dbReference>
<dbReference type="PANTHER" id="PTHR43000">
    <property type="entry name" value="DTDP-D-GLUCOSE 4,6-DEHYDRATASE-RELATED"/>
    <property type="match status" value="1"/>
</dbReference>
<keyword evidence="1" id="KW-0472">Membrane</keyword>
<dbReference type="EMBL" id="CP123504">
    <property type="protein sequence ID" value="WGM02606.1"/>
    <property type="molecule type" value="Genomic_DNA"/>
</dbReference>
<evidence type="ECO:0000313" key="4">
    <source>
        <dbReference type="Proteomes" id="UP001177595"/>
    </source>
</evidence>
<feature type="transmembrane region" description="Helical" evidence="1">
    <location>
        <begin position="437"/>
        <end position="460"/>
    </location>
</feature>
<gene>
    <name evidence="3" type="ORF">QE210_05875</name>
</gene>
<accession>A0AA95GRE0</accession>
<organism evidence="3 4">
    <name type="scientific">Arsenophonus nasoniae</name>
    <name type="common">son-killer infecting Nasonia vitripennis</name>
    <dbReference type="NCBI Taxonomy" id="638"/>
    <lineage>
        <taxon>Bacteria</taxon>
        <taxon>Pseudomonadati</taxon>
        <taxon>Pseudomonadota</taxon>
        <taxon>Gammaproteobacteria</taxon>
        <taxon>Enterobacterales</taxon>
        <taxon>Morganellaceae</taxon>
        <taxon>Arsenophonus</taxon>
    </lineage>
</organism>
<dbReference type="InterPro" id="IPR036291">
    <property type="entry name" value="NAD(P)-bd_dom_sf"/>
</dbReference>
<dbReference type="Pfam" id="PF13460">
    <property type="entry name" value="NAD_binding_10"/>
    <property type="match status" value="1"/>
</dbReference>
<name>A0AA95GRE0_9GAMM</name>
<evidence type="ECO:0000313" key="3">
    <source>
        <dbReference type="EMBL" id="WGM02606.1"/>
    </source>
</evidence>
<feature type="domain" description="NAD(P)-binding" evidence="2">
    <location>
        <begin position="10"/>
        <end position="146"/>
    </location>
</feature>
<dbReference type="SUPFAM" id="SSF51735">
    <property type="entry name" value="NAD(P)-binding Rossmann-fold domains"/>
    <property type="match status" value="1"/>
</dbReference>
<protein>
    <submittedName>
        <fullName evidence="3">DUF2867 domain-containing protein</fullName>
    </submittedName>
</protein>
<dbReference type="RefSeq" id="WP_280625791.1">
    <property type="nucleotide sequence ID" value="NZ_CP123504.1"/>
</dbReference>
<keyword evidence="1" id="KW-0812">Transmembrane</keyword>
<dbReference type="InterPro" id="IPR016040">
    <property type="entry name" value="NAD(P)-bd_dom"/>
</dbReference>
<evidence type="ECO:0000256" key="1">
    <source>
        <dbReference type="SAM" id="Phobius"/>
    </source>
</evidence>